<keyword evidence="1" id="KW-0732">Signal</keyword>
<proteinExistence type="predicted"/>
<organism evidence="2 3">
    <name type="scientific">Alteromonas arenosi</name>
    <dbReference type="NCBI Taxonomy" id="3055817"/>
    <lineage>
        <taxon>Bacteria</taxon>
        <taxon>Pseudomonadati</taxon>
        <taxon>Pseudomonadota</taxon>
        <taxon>Gammaproteobacteria</taxon>
        <taxon>Alteromonadales</taxon>
        <taxon>Alteromonadaceae</taxon>
        <taxon>Alteromonas/Salinimonas group</taxon>
        <taxon>Alteromonas</taxon>
    </lineage>
</organism>
<feature type="chain" id="PRO_5046825703" evidence="1">
    <location>
        <begin position="21"/>
        <end position="85"/>
    </location>
</feature>
<dbReference type="RefSeq" id="WP_289365805.1">
    <property type="nucleotide sequence ID" value="NZ_JAUCBP010000010.1"/>
</dbReference>
<evidence type="ECO:0000313" key="3">
    <source>
        <dbReference type="Proteomes" id="UP001234343"/>
    </source>
</evidence>
<sequence>MSFRVLMLVSALLIVSPVLAQEGESANFDQLIATAYKVRSADAVALGEILDELTQSTSQLNDYQRDSLAYLRGYQFAINGVLPQC</sequence>
<accession>A0ABT7SYW5</accession>
<dbReference type="EMBL" id="JAUCBP010000010">
    <property type="protein sequence ID" value="MDM7861361.1"/>
    <property type="molecule type" value="Genomic_DNA"/>
</dbReference>
<keyword evidence="3" id="KW-1185">Reference proteome</keyword>
<protein>
    <submittedName>
        <fullName evidence="2">Uncharacterized protein</fullName>
    </submittedName>
</protein>
<dbReference type="Proteomes" id="UP001234343">
    <property type="component" value="Unassembled WGS sequence"/>
</dbReference>
<evidence type="ECO:0000256" key="1">
    <source>
        <dbReference type="SAM" id="SignalP"/>
    </source>
</evidence>
<gene>
    <name evidence="2" type="ORF">QTP81_12210</name>
</gene>
<name>A0ABT7SYW5_9ALTE</name>
<feature type="signal peptide" evidence="1">
    <location>
        <begin position="1"/>
        <end position="20"/>
    </location>
</feature>
<evidence type="ECO:0000313" key="2">
    <source>
        <dbReference type="EMBL" id="MDM7861361.1"/>
    </source>
</evidence>
<reference evidence="2 3" key="1">
    <citation type="submission" date="2023-06" db="EMBL/GenBank/DDBJ databases">
        <title>Alteromonas sp. ASW11-36 isolated from intertidal sand.</title>
        <authorList>
            <person name="Li Y."/>
        </authorList>
    </citation>
    <scope>NUCLEOTIDE SEQUENCE [LARGE SCALE GENOMIC DNA]</scope>
    <source>
        <strain evidence="2 3">ASW11-36</strain>
    </source>
</reference>
<comment type="caution">
    <text evidence="2">The sequence shown here is derived from an EMBL/GenBank/DDBJ whole genome shotgun (WGS) entry which is preliminary data.</text>
</comment>